<dbReference type="EMBL" id="CAJJDP010000038">
    <property type="protein sequence ID" value="CAD8160455.1"/>
    <property type="molecule type" value="Genomic_DNA"/>
</dbReference>
<reference evidence="3" key="1">
    <citation type="submission" date="2021-01" db="EMBL/GenBank/DDBJ databases">
        <authorList>
            <consortium name="Genoscope - CEA"/>
            <person name="William W."/>
        </authorList>
    </citation>
    <scope>NUCLEOTIDE SEQUENCE</scope>
</reference>
<keyword evidence="4" id="KW-1185">Reference proteome</keyword>
<accession>A0A8S1U5U9</accession>
<feature type="domain" description="Myb-like" evidence="1">
    <location>
        <begin position="212"/>
        <end position="262"/>
    </location>
</feature>
<dbReference type="GO" id="GO:0000978">
    <property type="term" value="F:RNA polymerase II cis-regulatory region sequence-specific DNA binding"/>
    <property type="evidence" value="ECO:0007669"/>
    <property type="project" value="TreeGrafter"/>
</dbReference>
<dbReference type="PANTHER" id="PTHR45614:SF25">
    <property type="entry name" value="MYB PROTEIN"/>
    <property type="match status" value="1"/>
</dbReference>
<dbReference type="OrthoDB" id="2143914at2759"/>
<feature type="domain" description="HTH myb-type" evidence="2">
    <location>
        <begin position="155"/>
        <end position="215"/>
    </location>
</feature>
<sequence length="372" mass="44214">MFVNLEQRELLLQSKFIRNILSLIGREEQKKIINLNQMKQTNWAKLIEELGESAIEELNEELLMSVVKLPGQKMSFPELQHYLSNEFWVHFDENTTRSKLHDKDKYLLIWCVVKLAKKRNIEFNDLIEKGVFKDLSSVLGPPEKFLISRWLSLLKQKLKQLPWKQAEDKIIIDLKNQYPKESWLFIADEFNKKAKSLRYSKQIRERFNNVINPKINKKPFSDKEIKQIMLKAYELKKKWASIAKEMPGRTDNKIKNCYNSIMNKIKKKMLINKADQKQEQKILKYIQQYNTFDPDELVNQIELDIKIQSSIKVEHSNENSNTSNYENYVSSIIPNFSPMLFVQGHIMQSQFQSQFIGYPVYFFTKRDETSQI</sequence>
<dbReference type="InterPro" id="IPR001005">
    <property type="entry name" value="SANT/Myb"/>
</dbReference>
<dbReference type="GO" id="GO:0005634">
    <property type="term" value="C:nucleus"/>
    <property type="evidence" value="ECO:0007669"/>
    <property type="project" value="TreeGrafter"/>
</dbReference>
<dbReference type="PROSITE" id="PS51294">
    <property type="entry name" value="HTH_MYB"/>
    <property type="match status" value="2"/>
</dbReference>
<organism evidence="3 4">
    <name type="scientific">Paramecium octaurelia</name>
    <dbReference type="NCBI Taxonomy" id="43137"/>
    <lineage>
        <taxon>Eukaryota</taxon>
        <taxon>Sar</taxon>
        <taxon>Alveolata</taxon>
        <taxon>Ciliophora</taxon>
        <taxon>Intramacronucleata</taxon>
        <taxon>Oligohymenophorea</taxon>
        <taxon>Peniculida</taxon>
        <taxon>Parameciidae</taxon>
        <taxon>Paramecium</taxon>
    </lineage>
</organism>
<dbReference type="OMA" id="FWVHFDE"/>
<evidence type="ECO:0000259" key="1">
    <source>
        <dbReference type="PROSITE" id="PS50090"/>
    </source>
</evidence>
<dbReference type="Proteomes" id="UP000683925">
    <property type="component" value="Unassembled WGS sequence"/>
</dbReference>
<dbReference type="InterPro" id="IPR017930">
    <property type="entry name" value="Myb_dom"/>
</dbReference>
<evidence type="ECO:0000259" key="2">
    <source>
        <dbReference type="PROSITE" id="PS51294"/>
    </source>
</evidence>
<gene>
    <name evidence="3" type="ORF">POCTA_138.1.T0380189</name>
</gene>
<evidence type="ECO:0000313" key="3">
    <source>
        <dbReference type="EMBL" id="CAD8160455.1"/>
    </source>
</evidence>
<dbReference type="PANTHER" id="PTHR45614">
    <property type="entry name" value="MYB PROTEIN-RELATED"/>
    <property type="match status" value="1"/>
</dbReference>
<dbReference type="Pfam" id="PF13921">
    <property type="entry name" value="Myb_DNA-bind_6"/>
    <property type="match status" value="1"/>
</dbReference>
<dbReference type="CDD" id="cd00167">
    <property type="entry name" value="SANT"/>
    <property type="match status" value="2"/>
</dbReference>
<dbReference type="PROSITE" id="PS50090">
    <property type="entry name" value="MYB_LIKE"/>
    <property type="match status" value="2"/>
</dbReference>
<dbReference type="InterPro" id="IPR050560">
    <property type="entry name" value="MYB_TF"/>
</dbReference>
<feature type="domain" description="HTH myb-type" evidence="2">
    <location>
        <begin position="234"/>
        <end position="266"/>
    </location>
</feature>
<dbReference type="GO" id="GO:0000981">
    <property type="term" value="F:DNA-binding transcription factor activity, RNA polymerase II-specific"/>
    <property type="evidence" value="ECO:0007669"/>
    <property type="project" value="TreeGrafter"/>
</dbReference>
<feature type="domain" description="Myb-like" evidence="1">
    <location>
        <begin position="155"/>
        <end position="211"/>
    </location>
</feature>
<proteinExistence type="predicted"/>
<comment type="caution">
    <text evidence="3">The sequence shown here is derived from an EMBL/GenBank/DDBJ whole genome shotgun (WGS) entry which is preliminary data.</text>
</comment>
<dbReference type="SMART" id="SM00717">
    <property type="entry name" value="SANT"/>
    <property type="match status" value="2"/>
</dbReference>
<evidence type="ECO:0000313" key="4">
    <source>
        <dbReference type="Proteomes" id="UP000683925"/>
    </source>
</evidence>
<name>A0A8S1U5U9_PAROT</name>
<protein>
    <submittedName>
        <fullName evidence="3">Uncharacterized protein</fullName>
    </submittedName>
</protein>
<dbReference type="AlphaFoldDB" id="A0A8S1U5U9"/>